<evidence type="ECO:0000313" key="2">
    <source>
        <dbReference type="Proteomes" id="UP000792457"/>
    </source>
</evidence>
<accession>A0A8K0P1V6</accession>
<reference evidence="1" key="1">
    <citation type="submission" date="2013-04" db="EMBL/GenBank/DDBJ databases">
        <authorList>
            <person name="Qu J."/>
            <person name="Murali S.C."/>
            <person name="Bandaranaike D."/>
            <person name="Bellair M."/>
            <person name="Blankenburg K."/>
            <person name="Chao H."/>
            <person name="Dinh H."/>
            <person name="Doddapaneni H."/>
            <person name="Downs B."/>
            <person name="Dugan-Rocha S."/>
            <person name="Elkadiri S."/>
            <person name="Gnanaolivu R.D."/>
            <person name="Hernandez B."/>
            <person name="Javaid M."/>
            <person name="Jayaseelan J.C."/>
            <person name="Lee S."/>
            <person name="Li M."/>
            <person name="Ming W."/>
            <person name="Munidasa M."/>
            <person name="Muniz J."/>
            <person name="Nguyen L."/>
            <person name="Ongeri F."/>
            <person name="Osuji N."/>
            <person name="Pu L.-L."/>
            <person name="Puazo M."/>
            <person name="Qu C."/>
            <person name="Quiroz J."/>
            <person name="Raj R."/>
            <person name="Weissenberger G."/>
            <person name="Xin Y."/>
            <person name="Zou X."/>
            <person name="Han Y."/>
            <person name="Richards S."/>
            <person name="Worley K."/>
            <person name="Muzny D."/>
            <person name="Gibbs R."/>
        </authorList>
    </citation>
    <scope>NUCLEOTIDE SEQUENCE</scope>
    <source>
        <strain evidence="1">Sampled in the wild</strain>
    </source>
</reference>
<feature type="non-terminal residue" evidence="1">
    <location>
        <position position="143"/>
    </location>
</feature>
<name>A0A8K0P1V6_LADFU</name>
<reference evidence="1" key="2">
    <citation type="submission" date="2017-10" db="EMBL/GenBank/DDBJ databases">
        <title>Ladona fulva Genome sequencing and assembly.</title>
        <authorList>
            <person name="Murali S."/>
            <person name="Richards S."/>
            <person name="Bandaranaike D."/>
            <person name="Bellair M."/>
            <person name="Blankenburg K."/>
            <person name="Chao H."/>
            <person name="Dinh H."/>
            <person name="Doddapaneni H."/>
            <person name="Dugan-Rocha S."/>
            <person name="Elkadiri S."/>
            <person name="Gnanaolivu R."/>
            <person name="Hernandez B."/>
            <person name="Skinner E."/>
            <person name="Javaid M."/>
            <person name="Lee S."/>
            <person name="Li M."/>
            <person name="Ming W."/>
            <person name="Munidasa M."/>
            <person name="Muniz J."/>
            <person name="Nguyen L."/>
            <person name="Hughes D."/>
            <person name="Osuji N."/>
            <person name="Pu L.-L."/>
            <person name="Puazo M."/>
            <person name="Qu C."/>
            <person name="Quiroz J."/>
            <person name="Raj R."/>
            <person name="Weissenberger G."/>
            <person name="Xin Y."/>
            <person name="Zou X."/>
            <person name="Han Y."/>
            <person name="Worley K."/>
            <person name="Muzny D."/>
            <person name="Gibbs R."/>
        </authorList>
    </citation>
    <scope>NUCLEOTIDE SEQUENCE</scope>
    <source>
        <strain evidence="1">Sampled in the wild</strain>
    </source>
</reference>
<proteinExistence type="predicted"/>
<dbReference type="Proteomes" id="UP000792457">
    <property type="component" value="Unassembled WGS sequence"/>
</dbReference>
<keyword evidence="2" id="KW-1185">Reference proteome</keyword>
<dbReference type="GO" id="GO:0005654">
    <property type="term" value="C:nucleoplasm"/>
    <property type="evidence" value="ECO:0007669"/>
    <property type="project" value="TreeGrafter"/>
</dbReference>
<dbReference type="PANTHER" id="PTHR31239:SF2">
    <property type="entry name" value="NICOLIN-1"/>
    <property type="match status" value="1"/>
</dbReference>
<dbReference type="EMBL" id="KZ308456">
    <property type="protein sequence ID" value="KAG8229972.1"/>
    <property type="molecule type" value="Genomic_DNA"/>
</dbReference>
<sequence>MELNIMAIAKESILISPSLWKNAGSGCSVMEIKFSRPSKVFKIMFRNHYTASICCLINCYKRKDEKQNYDKKDYTWILGITKTNLMSHPHYEEGGTSHFSLFQPYDGYLLGIRLVLKQPSQKWEKFFIHQVSLSDEIFPLPEI</sequence>
<gene>
    <name evidence="1" type="ORF">J437_LFUL008546</name>
</gene>
<dbReference type="OrthoDB" id="73161at2759"/>
<organism evidence="1 2">
    <name type="scientific">Ladona fulva</name>
    <name type="common">Scarce chaser dragonfly</name>
    <name type="synonym">Libellula fulva</name>
    <dbReference type="NCBI Taxonomy" id="123851"/>
    <lineage>
        <taxon>Eukaryota</taxon>
        <taxon>Metazoa</taxon>
        <taxon>Ecdysozoa</taxon>
        <taxon>Arthropoda</taxon>
        <taxon>Hexapoda</taxon>
        <taxon>Insecta</taxon>
        <taxon>Pterygota</taxon>
        <taxon>Palaeoptera</taxon>
        <taxon>Odonata</taxon>
        <taxon>Epiprocta</taxon>
        <taxon>Anisoptera</taxon>
        <taxon>Libelluloidea</taxon>
        <taxon>Libellulidae</taxon>
        <taxon>Ladona</taxon>
    </lineage>
</organism>
<evidence type="ECO:0000313" key="1">
    <source>
        <dbReference type="EMBL" id="KAG8229972.1"/>
    </source>
</evidence>
<dbReference type="AlphaFoldDB" id="A0A8K0P1V6"/>
<dbReference type="InterPro" id="IPR040235">
    <property type="entry name" value="Nicolin-1"/>
</dbReference>
<dbReference type="PANTHER" id="PTHR31239">
    <property type="entry name" value="NICOLIN 1"/>
    <property type="match status" value="1"/>
</dbReference>
<comment type="caution">
    <text evidence="1">The sequence shown here is derived from an EMBL/GenBank/DDBJ whole genome shotgun (WGS) entry which is preliminary data.</text>
</comment>
<protein>
    <submittedName>
        <fullName evidence="1">Uncharacterized protein</fullName>
    </submittedName>
</protein>